<gene>
    <name evidence="4" type="ORF">HFQ13_12885</name>
</gene>
<dbReference type="GO" id="GO:0005524">
    <property type="term" value="F:ATP binding"/>
    <property type="evidence" value="ECO:0007669"/>
    <property type="project" value="UniProtKB-KW"/>
</dbReference>
<dbReference type="InterPro" id="IPR003593">
    <property type="entry name" value="AAA+_ATPase"/>
</dbReference>
<dbReference type="InterPro" id="IPR012700">
    <property type="entry name" value="PhnK"/>
</dbReference>
<dbReference type="Pfam" id="PF00005">
    <property type="entry name" value="ABC_tran"/>
    <property type="match status" value="1"/>
</dbReference>
<protein>
    <submittedName>
        <fullName evidence="4">ATP-binding cassette domain-containing protein</fullName>
    </submittedName>
</protein>
<dbReference type="AlphaFoldDB" id="A0AAE2YS80"/>
<organism evidence="4 5">
    <name type="scientific">Igneacidithiobacillus copahuensis</name>
    <dbReference type="NCBI Taxonomy" id="2724909"/>
    <lineage>
        <taxon>Bacteria</taxon>
        <taxon>Pseudomonadati</taxon>
        <taxon>Pseudomonadota</taxon>
        <taxon>Acidithiobacillia</taxon>
        <taxon>Acidithiobacillales</taxon>
        <taxon>Acidithiobacillaceae</taxon>
        <taxon>Igneacidithiobacillus</taxon>
    </lineage>
</organism>
<dbReference type="PROSITE" id="PS50893">
    <property type="entry name" value="ABC_TRANSPORTER_2"/>
    <property type="match status" value="1"/>
</dbReference>
<dbReference type="GO" id="GO:0019700">
    <property type="term" value="P:organic phosphonate catabolic process"/>
    <property type="evidence" value="ECO:0007669"/>
    <property type="project" value="TreeGrafter"/>
</dbReference>
<accession>A0AAE2YS80</accession>
<reference evidence="4" key="1">
    <citation type="journal article" date="2021" name="ISME J.">
        <title>Genomic evolution of the class Acidithiobacillia: deep-branching Proteobacteria living in extreme acidic conditions.</title>
        <authorList>
            <person name="Moya-Beltran A."/>
            <person name="Beard S."/>
            <person name="Rojas-Villalobos C."/>
            <person name="Issotta F."/>
            <person name="Gallardo Y."/>
            <person name="Ulloa R."/>
            <person name="Giaveno A."/>
            <person name="Degli Esposti M."/>
            <person name="Johnson D.B."/>
            <person name="Quatrini R."/>
        </authorList>
    </citation>
    <scope>NUCLEOTIDE SEQUENCE</scope>
    <source>
        <strain evidence="4">VAN18-1</strain>
    </source>
</reference>
<evidence type="ECO:0000256" key="1">
    <source>
        <dbReference type="ARBA" id="ARBA00022741"/>
    </source>
</evidence>
<feature type="domain" description="ABC transporter" evidence="3">
    <location>
        <begin position="9"/>
        <end position="254"/>
    </location>
</feature>
<dbReference type="PROSITE" id="PS00211">
    <property type="entry name" value="ABC_TRANSPORTER_1"/>
    <property type="match status" value="1"/>
</dbReference>
<proteinExistence type="predicted"/>
<comment type="caution">
    <text evidence="4">The sequence shown here is derived from an EMBL/GenBank/DDBJ whole genome shotgun (WGS) entry which is preliminary data.</text>
</comment>
<dbReference type="PIRSF" id="PIRSF037116">
    <property type="entry name" value="CP_lyase_PhnK"/>
    <property type="match status" value="1"/>
</dbReference>
<dbReference type="InterPro" id="IPR027417">
    <property type="entry name" value="P-loop_NTPase"/>
</dbReference>
<evidence type="ECO:0000256" key="2">
    <source>
        <dbReference type="ARBA" id="ARBA00022840"/>
    </source>
</evidence>
<dbReference type="GO" id="GO:0016887">
    <property type="term" value="F:ATP hydrolysis activity"/>
    <property type="evidence" value="ECO:0007669"/>
    <property type="project" value="InterPro"/>
</dbReference>
<keyword evidence="1" id="KW-0547">Nucleotide-binding</keyword>
<dbReference type="RefSeq" id="WP_215873331.1">
    <property type="nucleotide sequence ID" value="NZ_JAAXYO010000182.1"/>
</dbReference>
<evidence type="ECO:0000313" key="4">
    <source>
        <dbReference type="EMBL" id="MBU2789088.1"/>
    </source>
</evidence>
<name>A0AAE2YS80_9PROT</name>
<dbReference type="InterPro" id="IPR003439">
    <property type="entry name" value="ABC_transporter-like_ATP-bd"/>
</dbReference>
<evidence type="ECO:0000259" key="3">
    <source>
        <dbReference type="PROSITE" id="PS50893"/>
    </source>
</evidence>
<keyword evidence="5" id="KW-1185">Reference proteome</keyword>
<dbReference type="Gene3D" id="3.40.50.300">
    <property type="entry name" value="P-loop containing nucleotide triphosphate hydrolases"/>
    <property type="match status" value="1"/>
</dbReference>
<sequence length="260" mass="28885">MTPQIEPSLRAQDLDFAFGQRKVLHDVHLELYPGEVLAIVGESGSGKSTLLRLLHGDLRPSRGVVEADDGHGRRCDLAELRQQELRQLQRSRWALMTQNSRDSLRMQHSAGANIIERRLAQGERSYARLRAEAKDWLARVEIDPDRIDDTPQQFSGGMLQRLQLARVLISRPSILLLDEPTSGLDLSVQAAVLDLIRKLVQSSAMAVALVTHDLGVARLLAQRLIILQGGRVVEAGLVDQVLEDPQHPYSQLLVASVLTL</sequence>
<dbReference type="Proteomes" id="UP001197378">
    <property type="component" value="Unassembled WGS sequence"/>
</dbReference>
<dbReference type="SMART" id="SM00382">
    <property type="entry name" value="AAA"/>
    <property type="match status" value="1"/>
</dbReference>
<dbReference type="EMBL" id="JAAXYO010000182">
    <property type="protein sequence ID" value="MBU2789088.1"/>
    <property type="molecule type" value="Genomic_DNA"/>
</dbReference>
<dbReference type="PANTHER" id="PTHR42764:SF1">
    <property type="entry name" value="PHOSPHONATES UTILIZATION ATP-BINDING PROTEIN PHNK-RELATED"/>
    <property type="match status" value="1"/>
</dbReference>
<dbReference type="PANTHER" id="PTHR42764">
    <property type="entry name" value="PHOSPHONATES UTILIZATION ATP-BINDING PROTEIN PHNK-RELATED"/>
    <property type="match status" value="1"/>
</dbReference>
<dbReference type="SUPFAM" id="SSF52540">
    <property type="entry name" value="P-loop containing nucleoside triphosphate hydrolases"/>
    <property type="match status" value="1"/>
</dbReference>
<dbReference type="InterPro" id="IPR017871">
    <property type="entry name" value="ABC_transporter-like_CS"/>
</dbReference>
<keyword evidence="2 4" id="KW-0067">ATP-binding</keyword>
<evidence type="ECO:0000313" key="5">
    <source>
        <dbReference type="Proteomes" id="UP001197378"/>
    </source>
</evidence>